<proteinExistence type="predicted"/>
<evidence type="ECO:0000313" key="2">
    <source>
        <dbReference type="Proteomes" id="UP000237811"/>
    </source>
</evidence>
<dbReference type="Proteomes" id="UP000237811">
    <property type="component" value="Unassembled WGS sequence"/>
</dbReference>
<comment type="caution">
    <text evidence="1">The sequence shown here is derived from an EMBL/GenBank/DDBJ whole genome shotgun (WGS) entry which is preliminary data.</text>
</comment>
<gene>
    <name evidence="1" type="ORF">C6P99_01315</name>
</gene>
<sequence length="106" mass="11206">MGRCAREGALYLRAGLRGGASCEACAGYVDPNRRKTVAWSPSGGRSASCVAFFDGAPASTAVGYATCVEPRDTNIREMSLRIQLSGFGGQDNRKRVCGLLDRLCVA</sequence>
<dbReference type="EMBL" id="PVFR01000007">
    <property type="protein sequence ID" value="PRE55525.1"/>
    <property type="molecule type" value="Genomic_DNA"/>
</dbReference>
<accession>A0AB37B2B1</accession>
<organism evidence="1 2">
    <name type="scientific">Burkholderia multivorans</name>
    <dbReference type="NCBI Taxonomy" id="87883"/>
    <lineage>
        <taxon>Bacteria</taxon>
        <taxon>Pseudomonadati</taxon>
        <taxon>Pseudomonadota</taxon>
        <taxon>Betaproteobacteria</taxon>
        <taxon>Burkholderiales</taxon>
        <taxon>Burkholderiaceae</taxon>
        <taxon>Burkholderia</taxon>
        <taxon>Burkholderia cepacia complex</taxon>
    </lineage>
</organism>
<name>A0AB37B2B1_9BURK</name>
<evidence type="ECO:0000313" key="1">
    <source>
        <dbReference type="EMBL" id="PRE55525.1"/>
    </source>
</evidence>
<protein>
    <recommendedName>
        <fullName evidence="3">Bacteriophage protein</fullName>
    </recommendedName>
</protein>
<evidence type="ECO:0008006" key="3">
    <source>
        <dbReference type="Google" id="ProtNLM"/>
    </source>
</evidence>
<reference evidence="1 2" key="1">
    <citation type="submission" date="2018-03" db="EMBL/GenBank/DDBJ databases">
        <authorList>
            <person name="Nguyen K."/>
            <person name="Fouts D."/>
            <person name="Sutton G."/>
        </authorList>
    </citation>
    <scope>NUCLEOTIDE SEQUENCE [LARGE SCALE GENOMIC DNA]</scope>
    <source>
        <strain evidence="1 2">AU14328</strain>
    </source>
</reference>
<dbReference type="AlphaFoldDB" id="A0AB37B2B1"/>